<evidence type="ECO:0000256" key="1">
    <source>
        <dbReference type="SAM" id="MobiDB-lite"/>
    </source>
</evidence>
<dbReference type="Proteomes" id="UP000789390">
    <property type="component" value="Unassembled WGS sequence"/>
</dbReference>
<dbReference type="EMBL" id="CAKKLH010000170">
    <property type="protein sequence ID" value="CAH0105153.1"/>
    <property type="molecule type" value="Genomic_DNA"/>
</dbReference>
<reference evidence="2" key="1">
    <citation type="submission" date="2021-11" db="EMBL/GenBank/DDBJ databases">
        <authorList>
            <person name="Schell T."/>
        </authorList>
    </citation>
    <scope>NUCLEOTIDE SEQUENCE</scope>
    <source>
        <strain evidence="2">M5</strain>
    </source>
</reference>
<proteinExistence type="predicted"/>
<evidence type="ECO:0000313" key="2">
    <source>
        <dbReference type="EMBL" id="CAH0105153.1"/>
    </source>
</evidence>
<evidence type="ECO:0000313" key="3">
    <source>
        <dbReference type="Proteomes" id="UP000789390"/>
    </source>
</evidence>
<keyword evidence="3" id="KW-1185">Reference proteome</keyword>
<name>A0A8J2RSN2_9CRUS</name>
<comment type="caution">
    <text evidence="2">The sequence shown here is derived from an EMBL/GenBank/DDBJ whole genome shotgun (WGS) entry which is preliminary data.</text>
</comment>
<sequence>MDAVYNQFLKQKEKTDIQEQLRMEEENRILAGHVEQVEDSETDNELPGTIRQQRVRSLGHARVAVIDGNIRVLPKEAVIKTGGKRKATLPSLRMPAVKKRLVIDSPASTSTSHVNKIDEDDDERDSDKWTYSQID</sequence>
<protein>
    <submittedName>
        <fullName evidence="2">Uncharacterized protein</fullName>
    </submittedName>
</protein>
<gene>
    <name evidence="2" type="ORF">DGAL_LOCUS8167</name>
</gene>
<feature type="region of interest" description="Disordered" evidence="1">
    <location>
        <begin position="103"/>
        <end position="135"/>
    </location>
</feature>
<organism evidence="2 3">
    <name type="scientific">Daphnia galeata</name>
    <dbReference type="NCBI Taxonomy" id="27404"/>
    <lineage>
        <taxon>Eukaryota</taxon>
        <taxon>Metazoa</taxon>
        <taxon>Ecdysozoa</taxon>
        <taxon>Arthropoda</taxon>
        <taxon>Crustacea</taxon>
        <taxon>Branchiopoda</taxon>
        <taxon>Diplostraca</taxon>
        <taxon>Cladocera</taxon>
        <taxon>Anomopoda</taxon>
        <taxon>Daphniidae</taxon>
        <taxon>Daphnia</taxon>
    </lineage>
</organism>
<dbReference type="AlphaFoldDB" id="A0A8J2RSN2"/>
<accession>A0A8J2RSN2</accession>